<keyword evidence="1" id="KW-0472">Membrane</keyword>
<keyword evidence="3" id="KW-1185">Reference proteome</keyword>
<accession>A0A553FWB9</accession>
<feature type="transmembrane region" description="Helical" evidence="1">
    <location>
        <begin position="91"/>
        <end position="115"/>
    </location>
</feature>
<dbReference type="EMBL" id="VKDK01000010">
    <property type="protein sequence ID" value="TRX61530.1"/>
    <property type="molecule type" value="Genomic_DNA"/>
</dbReference>
<protein>
    <recommendedName>
        <fullName evidence="4">DUF975 family protein</fullName>
    </recommendedName>
</protein>
<evidence type="ECO:0000313" key="3">
    <source>
        <dbReference type="Proteomes" id="UP000320443"/>
    </source>
</evidence>
<evidence type="ECO:0000313" key="2">
    <source>
        <dbReference type="EMBL" id="TRX61530.1"/>
    </source>
</evidence>
<gene>
    <name evidence="2" type="ORF">FNY97_07570</name>
</gene>
<feature type="transmembrane region" description="Helical" evidence="1">
    <location>
        <begin position="135"/>
        <end position="157"/>
    </location>
</feature>
<feature type="transmembrane region" description="Helical" evidence="1">
    <location>
        <begin position="177"/>
        <end position="203"/>
    </location>
</feature>
<organism evidence="2 3">
    <name type="scientific">Corynebacterium hiratae</name>
    <dbReference type="NCBI Taxonomy" id="3139423"/>
    <lineage>
        <taxon>Bacteria</taxon>
        <taxon>Bacillati</taxon>
        <taxon>Actinomycetota</taxon>
        <taxon>Actinomycetes</taxon>
        <taxon>Mycobacteriales</taxon>
        <taxon>Corynebacteriaceae</taxon>
        <taxon>Corynebacterium</taxon>
    </lineage>
</organism>
<comment type="caution">
    <text evidence="2">The sequence shown here is derived from an EMBL/GenBank/DDBJ whole genome shotgun (WGS) entry which is preliminary data.</text>
</comment>
<reference evidence="2 3" key="1">
    <citation type="submission" date="2019-07" db="EMBL/GenBank/DDBJ databases">
        <title>Draft genome of C. aurimucosum strain 2274.</title>
        <authorList>
            <person name="Pacheco L.G.C."/>
            <person name="Aguiar E.R.G.R."/>
            <person name="Santos C.S."/>
            <person name="Rocha D.J.P.G."/>
            <person name="Sant'Anna L.O."/>
            <person name="Mattos-Guaraldi A.L."/>
            <person name="Santos L.S."/>
        </authorList>
    </citation>
    <scope>NUCLEOTIDE SEQUENCE [LARGE SCALE GENOMIC DNA]</scope>
    <source>
        <strain evidence="2 3">2274</strain>
    </source>
</reference>
<dbReference type="Proteomes" id="UP000320443">
    <property type="component" value="Unassembled WGS sequence"/>
</dbReference>
<name>A0A553FWB9_9CORY</name>
<feature type="transmembrane region" description="Helical" evidence="1">
    <location>
        <begin position="246"/>
        <end position="279"/>
    </location>
</feature>
<evidence type="ECO:0000256" key="1">
    <source>
        <dbReference type="SAM" id="Phobius"/>
    </source>
</evidence>
<dbReference type="RefSeq" id="WP_144013568.1">
    <property type="nucleotide sequence ID" value="NZ_VKDK01000010.1"/>
</dbReference>
<evidence type="ECO:0008006" key="4">
    <source>
        <dbReference type="Google" id="ProtNLM"/>
    </source>
</evidence>
<keyword evidence="1" id="KW-1133">Transmembrane helix</keyword>
<dbReference type="AlphaFoldDB" id="A0A553FWB9"/>
<sequence>MSNPYQSFSGDSGNQFGGAGGYGDYDYHQSGSYGYQQPNGYGYQQPGSFGYHQPGAAPGNPPGGAPAQPIDAMDIVGQTFKGYLKQPVPGMLAMLVHLIISFALLLVPGTVLGGISAAMEESGRDIEPLVPTVGIPLMVVMALAAYAYLCWMMANLFNGSRKIADGEKVTFRDYFRFAQLSGCAGVYACFFILVTLGSIAGGFPGLILYALLWPAPVIKADDPDKPLMDCFREALDLIMENLGQSLLFILVCSLITSFVVFIPIVGFLAAYPIWALGMVLFTRAMQRRPAARFE</sequence>
<keyword evidence="1" id="KW-0812">Transmembrane</keyword>
<proteinExistence type="predicted"/>